<evidence type="ECO:0000313" key="4">
    <source>
        <dbReference type="EMBL" id="AGL45117.1"/>
    </source>
</evidence>
<organism evidence="3">
    <name type="scientific">Clostridium botulinum</name>
    <dbReference type="NCBI Taxonomy" id="1491"/>
    <lineage>
        <taxon>Bacteria</taxon>
        <taxon>Bacillati</taxon>
        <taxon>Bacillota</taxon>
        <taxon>Clostridia</taxon>
        <taxon>Eubacteriales</taxon>
        <taxon>Clostridiaceae</taxon>
        <taxon>Clostridium</taxon>
    </lineage>
</organism>
<dbReference type="EMBL" id="KC516868">
    <property type="protein sequence ID" value="AGL44997.1"/>
    <property type="molecule type" value="Genomic_DNA"/>
</dbReference>
<dbReference type="EMBL" id="KC516871">
    <property type="protein sequence ID" value="AGL45117.1"/>
    <property type="molecule type" value="Genomic_DNA"/>
</dbReference>
<evidence type="ECO:0000313" key="3">
    <source>
        <dbReference type="EMBL" id="AGL45077.1"/>
    </source>
</evidence>
<sequence>MNNKNILFNSKYESNFTKMSGKLPRDKEEFIKRLDIILENYDEMRLKLEFNRNLRSL</sequence>
<proteinExistence type="predicted"/>
<dbReference type="AlphaFoldDB" id="R4NN88"/>
<name>R4NN88_CLOBO</name>
<evidence type="ECO:0000313" key="1">
    <source>
        <dbReference type="EMBL" id="AGL44997.1"/>
    </source>
</evidence>
<dbReference type="EMBL" id="KC516869">
    <property type="protein sequence ID" value="AGL45037.1"/>
    <property type="molecule type" value="Genomic_DNA"/>
</dbReference>
<protein>
    <submittedName>
        <fullName evidence="3">Uncharacterized protein</fullName>
    </submittedName>
</protein>
<evidence type="ECO:0000313" key="2">
    <source>
        <dbReference type="EMBL" id="AGL45037.1"/>
    </source>
</evidence>
<evidence type="ECO:0000313" key="5">
    <source>
        <dbReference type="EMBL" id="AGL45157.1"/>
    </source>
</evidence>
<dbReference type="EMBL" id="KC516870">
    <property type="protein sequence ID" value="AGL45077.1"/>
    <property type="molecule type" value="Genomic_DNA"/>
</dbReference>
<accession>R4NN88</accession>
<dbReference type="EMBL" id="KC516872">
    <property type="protein sequence ID" value="AGL45157.1"/>
    <property type="molecule type" value="Genomic_DNA"/>
</dbReference>
<reference evidence="3" key="1">
    <citation type="journal article" date="2013" name="Genome Biol. Evol.">
        <title>The Type F6 Neurotoxin Gene Cluster Locus of Group II Clostridium botulinum Has Evolved by Successive Disruption of Two Different Ancestral Precursors.</title>
        <authorList>
            <person name="Carter A.T."/>
            <person name="Stringer S.C."/>
            <person name="Webb M.D."/>
            <person name="Peck M.W."/>
        </authorList>
    </citation>
    <scope>NUCLEOTIDE SEQUENCE</scope>
    <source>
        <strain evidence="3">Craig610</strain>
        <strain evidence="4">Eklund202F</strain>
        <strain evidence="5">HobbsFT10</strain>
        <strain evidence="1">IFR 06/001</strain>
        <strain evidence="2">IFR 06/005</strain>
    </source>
</reference>